<protein>
    <submittedName>
        <fullName evidence="6">Uncharacterized protein</fullName>
    </submittedName>
</protein>
<dbReference type="SUPFAM" id="SSF101821">
    <property type="entry name" value="Aminopeptidase/glucanase lid domain"/>
    <property type="match status" value="1"/>
</dbReference>
<evidence type="ECO:0000256" key="5">
    <source>
        <dbReference type="ARBA" id="ARBA00022801"/>
    </source>
</evidence>
<dbReference type="PANTHER" id="PTHR32481:SF0">
    <property type="entry name" value="AMINOPEPTIDASE YPDE-RELATED"/>
    <property type="match status" value="1"/>
</dbReference>
<accession>A0A382JV65</accession>
<keyword evidence="4" id="KW-0479">Metal-binding</keyword>
<reference evidence="6" key="1">
    <citation type="submission" date="2018-05" db="EMBL/GenBank/DDBJ databases">
        <authorList>
            <person name="Lanie J.A."/>
            <person name="Ng W.-L."/>
            <person name="Kazmierczak K.M."/>
            <person name="Andrzejewski T.M."/>
            <person name="Davidsen T.M."/>
            <person name="Wayne K.J."/>
            <person name="Tettelin H."/>
            <person name="Glass J.I."/>
            <person name="Rusch D."/>
            <person name="Podicherti R."/>
            <person name="Tsui H.-C.T."/>
            <person name="Winkler M.E."/>
        </authorList>
    </citation>
    <scope>NUCLEOTIDE SEQUENCE</scope>
</reference>
<dbReference type="InterPro" id="IPR008007">
    <property type="entry name" value="Peptidase_M42"/>
</dbReference>
<comment type="similarity">
    <text evidence="1">Belongs to the peptidase M42 family.</text>
</comment>
<evidence type="ECO:0000256" key="3">
    <source>
        <dbReference type="ARBA" id="ARBA00022670"/>
    </source>
</evidence>
<name>A0A382JV65_9ZZZZ</name>
<dbReference type="GO" id="GO:0046872">
    <property type="term" value="F:metal ion binding"/>
    <property type="evidence" value="ECO:0007669"/>
    <property type="project" value="UniProtKB-KW"/>
</dbReference>
<dbReference type="Gene3D" id="2.40.30.40">
    <property type="entry name" value="Peptidase M42, domain 2"/>
    <property type="match status" value="1"/>
</dbReference>
<dbReference type="GO" id="GO:0006508">
    <property type="term" value="P:proteolysis"/>
    <property type="evidence" value="ECO:0007669"/>
    <property type="project" value="UniProtKB-KW"/>
</dbReference>
<dbReference type="PANTHER" id="PTHR32481">
    <property type="entry name" value="AMINOPEPTIDASE"/>
    <property type="match status" value="1"/>
</dbReference>
<dbReference type="AlphaFoldDB" id="A0A382JV65"/>
<keyword evidence="3" id="KW-0645">Protease</keyword>
<evidence type="ECO:0000313" key="6">
    <source>
        <dbReference type="EMBL" id="SVC16020.1"/>
    </source>
</evidence>
<dbReference type="SUPFAM" id="SSF53187">
    <property type="entry name" value="Zn-dependent exopeptidases"/>
    <property type="match status" value="1"/>
</dbReference>
<feature type="non-terminal residue" evidence="6">
    <location>
        <position position="193"/>
    </location>
</feature>
<dbReference type="GO" id="GO:0004177">
    <property type="term" value="F:aminopeptidase activity"/>
    <property type="evidence" value="ECO:0007669"/>
    <property type="project" value="UniProtKB-KW"/>
</dbReference>
<dbReference type="InterPro" id="IPR051464">
    <property type="entry name" value="Peptidase_M42_aminopept"/>
</dbReference>
<evidence type="ECO:0000256" key="2">
    <source>
        <dbReference type="ARBA" id="ARBA00022438"/>
    </source>
</evidence>
<sequence length="193" mass="21076">MSSNQIKSHLKELCLIPGLSGYEDNVRKYLQHQLNSINLKNTTDILGNLICTLPGNDNCPSVMLFAHMDQLGFIVKKIEEDGFIRVERLGGIPEKALASQEVVIQTKKGNYINALIGNKSHHATSVEERYKVISYKDLFVDAGFSNKEEVLDSGINVGSPITYSPYFKELGSNCIAGTAVDDRAGCAVVLGVA</sequence>
<keyword evidence="5" id="KW-0378">Hydrolase</keyword>
<gene>
    <name evidence="6" type="ORF">METZ01_LOCUS268874</name>
</gene>
<organism evidence="6">
    <name type="scientific">marine metagenome</name>
    <dbReference type="NCBI Taxonomy" id="408172"/>
    <lineage>
        <taxon>unclassified sequences</taxon>
        <taxon>metagenomes</taxon>
        <taxon>ecological metagenomes</taxon>
    </lineage>
</organism>
<dbReference type="InterPro" id="IPR023367">
    <property type="entry name" value="Peptidase_M42_dom2"/>
</dbReference>
<dbReference type="EMBL" id="UINC01076653">
    <property type="protein sequence ID" value="SVC16020.1"/>
    <property type="molecule type" value="Genomic_DNA"/>
</dbReference>
<dbReference type="Gene3D" id="3.40.630.10">
    <property type="entry name" value="Zn peptidases"/>
    <property type="match status" value="1"/>
</dbReference>
<proteinExistence type="inferred from homology"/>
<evidence type="ECO:0000256" key="4">
    <source>
        <dbReference type="ARBA" id="ARBA00022723"/>
    </source>
</evidence>
<keyword evidence="2" id="KW-0031">Aminopeptidase</keyword>
<dbReference type="Pfam" id="PF05343">
    <property type="entry name" value="Peptidase_M42"/>
    <property type="match status" value="1"/>
</dbReference>
<evidence type="ECO:0000256" key="1">
    <source>
        <dbReference type="ARBA" id="ARBA00006272"/>
    </source>
</evidence>